<gene>
    <name evidence="1" type="ORF">Tci_011664</name>
</gene>
<evidence type="ECO:0000313" key="1">
    <source>
        <dbReference type="EMBL" id="GEU39686.1"/>
    </source>
</evidence>
<dbReference type="EMBL" id="BKCJ010001206">
    <property type="protein sequence ID" value="GEU39686.1"/>
    <property type="molecule type" value="Genomic_DNA"/>
</dbReference>
<comment type="caution">
    <text evidence="1">The sequence shown here is derived from an EMBL/GenBank/DDBJ whole genome shotgun (WGS) entry which is preliminary data.</text>
</comment>
<organism evidence="1">
    <name type="scientific">Tanacetum cinerariifolium</name>
    <name type="common">Dalmatian daisy</name>
    <name type="synonym">Chrysanthemum cinerariifolium</name>
    <dbReference type="NCBI Taxonomy" id="118510"/>
    <lineage>
        <taxon>Eukaryota</taxon>
        <taxon>Viridiplantae</taxon>
        <taxon>Streptophyta</taxon>
        <taxon>Embryophyta</taxon>
        <taxon>Tracheophyta</taxon>
        <taxon>Spermatophyta</taxon>
        <taxon>Magnoliopsida</taxon>
        <taxon>eudicotyledons</taxon>
        <taxon>Gunneridae</taxon>
        <taxon>Pentapetalae</taxon>
        <taxon>asterids</taxon>
        <taxon>campanulids</taxon>
        <taxon>Asterales</taxon>
        <taxon>Asteraceae</taxon>
        <taxon>Asteroideae</taxon>
        <taxon>Anthemideae</taxon>
        <taxon>Anthemidinae</taxon>
        <taxon>Tanacetum</taxon>
    </lineage>
</organism>
<accession>A0A6L2JRQ5</accession>
<dbReference type="AlphaFoldDB" id="A0A6L2JRQ5"/>
<sequence>MVRDTIQLENAVSTISQEYLLEFTFEYGIPESLHPELPQRNPSWSFQRVKSVFTPSFSNLQTINWNNRFFWVDEKIFPTVVEWRTNAPKDEMPSADMDLFSFISASNPAKVKIGTRPRAAHEVLLLTATASRAAREEMRERVLRKDYAASRPTQSTREERSIVPMRLDAGFVFSMSTAQDAPAAAKSILQETTTEVPTGHVATTEVQGGISAESPKSGKSTPFLSVDGSPEGIYQPGWGVTNNCRLDTPDACQDMVDHVLPPGYFSELRHLPNTDFLSHYNMNLARQVAMCSQLRLRFEQEVRLLKKATTRIAKRDQRIKFADLQVSNSQLSQQVSTLRAQVPGEERIKAAFEEFKKYEDDRVNYRCAEMDARLDALSIDFDEELYPHMLTAIAGRQWVIGHGLRLVVMKYLADIEAYDPEADAKYVAALHALKDLKYPLVDQLKKLKDAPIDLIMASLYLESDSGEDAPQFICELRPSSSQLKIHVVRDHKDPWSSKEEILLEDAIAANISRAEKKKKCRVMCRTHGVGSAHHARSDGFPVSVPTVAPQGLAILLTDAST</sequence>
<proteinExistence type="predicted"/>
<evidence type="ECO:0008006" key="2">
    <source>
        <dbReference type="Google" id="ProtNLM"/>
    </source>
</evidence>
<name>A0A6L2JRQ5_TANCI</name>
<protein>
    <recommendedName>
        <fullName evidence="2">Transposase (Putative), gypsy type</fullName>
    </recommendedName>
</protein>
<reference evidence="1" key="1">
    <citation type="journal article" date="2019" name="Sci. Rep.">
        <title>Draft genome of Tanacetum cinerariifolium, the natural source of mosquito coil.</title>
        <authorList>
            <person name="Yamashiro T."/>
            <person name="Shiraishi A."/>
            <person name="Satake H."/>
            <person name="Nakayama K."/>
        </authorList>
    </citation>
    <scope>NUCLEOTIDE SEQUENCE</scope>
</reference>